<dbReference type="EMBL" id="CP028773">
    <property type="protein sequence ID" value="AWU74125.1"/>
    <property type="molecule type" value="Genomic_DNA"/>
</dbReference>
<protein>
    <recommendedName>
        <fullName evidence="2">Ras-GAP domain-containing protein</fullName>
    </recommendedName>
</protein>
<dbReference type="PROSITE" id="PS50018">
    <property type="entry name" value="RAS_GTPASE_ACTIV_2"/>
    <property type="match status" value="1"/>
</dbReference>
<dbReference type="PANTHER" id="PTHR10194">
    <property type="entry name" value="RAS GTPASE-ACTIVATING PROTEINS"/>
    <property type="match status" value="1"/>
</dbReference>
<evidence type="ECO:0000259" key="2">
    <source>
        <dbReference type="PROSITE" id="PS50018"/>
    </source>
</evidence>
<dbReference type="InterPro" id="IPR023152">
    <property type="entry name" value="RasGAP_CS"/>
</dbReference>
<dbReference type="SUPFAM" id="SSF48350">
    <property type="entry name" value="GTPase activation domain, GAP"/>
    <property type="match status" value="1"/>
</dbReference>
<feature type="domain" description="Ras-GAP" evidence="2">
    <location>
        <begin position="414"/>
        <end position="614"/>
    </location>
</feature>
<dbReference type="GO" id="GO:0007165">
    <property type="term" value="P:signal transduction"/>
    <property type="evidence" value="ECO:0007669"/>
    <property type="project" value="UniProtKB-ARBA"/>
</dbReference>
<dbReference type="InterPro" id="IPR039360">
    <property type="entry name" value="Ras_GTPase"/>
</dbReference>
<dbReference type="GO" id="GO:0005096">
    <property type="term" value="F:GTPase activator activity"/>
    <property type="evidence" value="ECO:0007669"/>
    <property type="project" value="UniProtKB-KW"/>
</dbReference>
<keyword evidence="1" id="KW-0343">GTPase activation</keyword>
<reference evidence="3 4" key="1">
    <citation type="submission" date="2018-06" db="EMBL/GenBank/DDBJ databases">
        <title>Population genomics shows no distinction between pathogenic Candida krusei and environmental Pichia kudriavzevii: One species, four names.</title>
        <authorList>
            <person name="Douglass A.P."/>
            <person name="Offei B."/>
            <person name="Braun-Galleani S."/>
            <person name="Coughlan A.Y."/>
            <person name="Martos A."/>
            <person name="Ortiz-Merino R.A."/>
            <person name="Byrne K.P."/>
            <person name="Wolfe K.H."/>
        </authorList>
    </citation>
    <scope>NUCLEOTIDE SEQUENCE [LARGE SCALE GENOMIC DNA]</scope>
    <source>
        <strain evidence="3 4">CBS573</strain>
    </source>
</reference>
<gene>
    <name evidence="3" type="ORF">C5L36_0A07270</name>
</gene>
<dbReference type="InterPro" id="IPR001936">
    <property type="entry name" value="RasGAP_dom"/>
</dbReference>
<dbReference type="AlphaFoldDB" id="A0A2U9QYP4"/>
<accession>A0A2U9QYP4</accession>
<sequence>MDPSRVLRDRPMSVVSKKPFADLYRESTAKHRGTFGGFASWSFNRHTWQKGELLIESTGEVLGNSRILLTSVHGCKITLIEGEMTVKVNNEIWFRFFEWLKFVDFISALISWSNATMPGILSKWKSCEGLRNDIQMSCPVELLVDDKCWSKVDCLLANGLLKIGDDNVDITALYVSEILPVDYSVFGKQWVIYVGELRELREQHKVPSTNEGYLYMKFDNEELFEKWLRILREYARQEYIGNEENRLSLYQVMNLEIIEATLKVQGSLYCEIVMWDKVWFKTCLVDTNNSIFWKEMFQMRLPICRNHSVKILIKRHTDGACSDHENDEDYEEEDVDEIIGTCYTHLHGAEDQYFHKLTIKNLQNQNIGELVVNITVNETIVLPSEKYTNFETMLKNSSMEELITFLEPQVETKNVELISSILVDVYYNMGEISEYFEVLLNYELNESTQSSLQQKSYKYNTIFRGNSLLSKSLERYTLDIGQTYLSELFSDIIRKIELENKDCDCYFKNESREVNYQHLLEYLELFWLRISSTTNDIPEPLKNEWKKLRNKVELSVDLKDDTIVYNALCSFIFLRFLCPAILNPKLYGISSSHSNSRVSKTLVTISKVLMTFANCSTFQEHKDPSLLSLNDDFINVHKEEIFVYYDKVTHRKMDFAEKRLQNVNVIKKSDDQTLQLARLIDFINKYDSASSPVEEYQISDLQVDDDFLTSFIKDDGCTFNDIIEHKFSFADVQKQVAYLCQERDSLVRDLQRGGDPILDVDIVNNIRVRRGEVVFDGKGGETIDRIINSSNKIKRQSLAAVPRSESRDFEKDKERDKKSLFTKLFRRKSTIQ</sequence>
<dbReference type="VEuPathDB" id="FungiDB:C5L36_0A07270"/>
<evidence type="ECO:0000256" key="1">
    <source>
        <dbReference type="ARBA" id="ARBA00022468"/>
    </source>
</evidence>
<organism evidence="3 4">
    <name type="scientific">Pichia kudriavzevii</name>
    <name type="common">Yeast</name>
    <name type="synonym">Issatchenkia orientalis</name>
    <dbReference type="NCBI Taxonomy" id="4909"/>
    <lineage>
        <taxon>Eukaryota</taxon>
        <taxon>Fungi</taxon>
        <taxon>Dikarya</taxon>
        <taxon>Ascomycota</taxon>
        <taxon>Saccharomycotina</taxon>
        <taxon>Pichiomycetes</taxon>
        <taxon>Pichiales</taxon>
        <taxon>Pichiaceae</taxon>
        <taxon>Pichia</taxon>
    </lineage>
</organism>
<dbReference type="OrthoDB" id="3995228at2759"/>
<dbReference type="Proteomes" id="UP000249293">
    <property type="component" value="Chromosome 1"/>
</dbReference>
<evidence type="ECO:0000313" key="3">
    <source>
        <dbReference type="EMBL" id="AWU74125.1"/>
    </source>
</evidence>
<dbReference type="RefSeq" id="XP_029319602.1">
    <property type="nucleotide sequence ID" value="XM_029463742.1"/>
</dbReference>
<dbReference type="InterPro" id="IPR008936">
    <property type="entry name" value="Rho_GTPase_activation_prot"/>
</dbReference>
<dbReference type="STRING" id="4909.A0A2U9QYP4"/>
<proteinExistence type="predicted"/>
<dbReference type="PROSITE" id="PS00509">
    <property type="entry name" value="RAS_GTPASE_ACTIV_1"/>
    <property type="match status" value="1"/>
</dbReference>
<dbReference type="Pfam" id="PF00616">
    <property type="entry name" value="RasGAP"/>
    <property type="match status" value="2"/>
</dbReference>
<dbReference type="Gene3D" id="1.10.506.10">
    <property type="entry name" value="GTPase Activation - p120gap, domain 1"/>
    <property type="match status" value="1"/>
</dbReference>
<keyword evidence="4" id="KW-1185">Reference proteome</keyword>
<evidence type="ECO:0000313" key="4">
    <source>
        <dbReference type="Proteomes" id="UP000249293"/>
    </source>
</evidence>
<name>A0A2U9QYP4_PICKU</name>
<dbReference type="GeneID" id="40381835"/>
<dbReference type="SMART" id="SM00323">
    <property type="entry name" value="RasGAP"/>
    <property type="match status" value="1"/>
</dbReference>
<dbReference type="PANTHER" id="PTHR10194:SF60">
    <property type="entry name" value="RAS GTPASE-ACTIVATING PROTEIN RASKOL"/>
    <property type="match status" value="1"/>
</dbReference>
<dbReference type="KEGG" id="pkz:C5L36_0A07270"/>